<evidence type="ECO:0000256" key="1">
    <source>
        <dbReference type="ARBA" id="ARBA00022729"/>
    </source>
</evidence>
<name>A0A399D483_9BACT</name>
<dbReference type="RefSeq" id="WP_119349383.1">
    <property type="nucleotide sequence ID" value="NZ_QWET01000005.1"/>
</dbReference>
<dbReference type="Pfam" id="PF02638">
    <property type="entry name" value="GHL10"/>
    <property type="match status" value="1"/>
</dbReference>
<evidence type="ECO:0000313" key="5">
    <source>
        <dbReference type="Proteomes" id="UP000266441"/>
    </source>
</evidence>
<dbReference type="InterPro" id="IPR003790">
    <property type="entry name" value="GHL10"/>
</dbReference>
<evidence type="ECO:0000259" key="3">
    <source>
        <dbReference type="Pfam" id="PF02638"/>
    </source>
</evidence>
<dbReference type="PANTHER" id="PTHR43405:SF1">
    <property type="entry name" value="GLYCOSYL HYDROLASE DIGH"/>
    <property type="match status" value="1"/>
</dbReference>
<feature type="domain" description="Glycosyl hydrolase-like 10" evidence="3">
    <location>
        <begin position="56"/>
        <end position="221"/>
    </location>
</feature>
<keyword evidence="2" id="KW-0812">Transmembrane</keyword>
<sequence length="591" mass="66777">MREQNRTNLRIVNRNFFIFNKMQIVFALLVLIIGILFSSCNQKSNNEETASLKFKVRALWVDPTGFVNAEAVDQMIAKCQRAGINTILPDIMLRENIYFKSSHFIGKVNADDQFDPLAYLIKKAHAVGIKVQAWSCTYYSKPQTTDWISRSFDRNDNSQIFLSPGHPEVNPYMLSVLKDLLAYDIDGIHLDYIRYCNAAFDYSDVSRSTFQATSGFDPLNFLDHPELIVPTKQDKFPIRVLHPKTQIDRVWEIGVVERNLNCTEVGFAFVSESPENIDALHIPGLLIISHFTNVSASMAAAIKRYADRGGNIIWIDPLNRVLSEYPDLQLLTGLTGTKPLPAGRVVVEKNGDHPAINSLQPFSINTSGGLPVVSNADVIAKLSTGEPIITINNSGNSKVMVIGFRAMESTSRFVIDLLKDIMIWYRSDAGVQGEDLLARKRIEWSNWRADQVLELVCEVNKMLKEKDKNLVVTSSAGVGPKQSYGVYRNGATWLKEGINDYLFPMNYTTSTVEFEEILKEQIHYTPDGMSNRIYPGLQIYNVENNVLKSLPAEIVEKQLQLVHRYGYQGFCLFAYNSFSDEIVEMLSTLSY</sequence>
<dbReference type="EMBL" id="QWET01000005">
    <property type="protein sequence ID" value="RIH65541.1"/>
    <property type="molecule type" value="Genomic_DNA"/>
</dbReference>
<dbReference type="InterPro" id="IPR029062">
    <property type="entry name" value="Class_I_gatase-like"/>
</dbReference>
<dbReference type="SUPFAM" id="SSF51445">
    <property type="entry name" value="(Trans)glycosidases"/>
    <property type="match status" value="1"/>
</dbReference>
<feature type="transmembrane region" description="Helical" evidence="2">
    <location>
        <begin position="16"/>
        <end position="37"/>
    </location>
</feature>
<accession>A0A399D483</accession>
<keyword evidence="2" id="KW-0472">Membrane</keyword>
<dbReference type="OrthoDB" id="100605at2"/>
<evidence type="ECO:0000313" key="4">
    <source>
        <dbReference type="EMBL" id="RIH65541.1"/>
    </source>
</evidence>
<keyword evidence="1" id="KW-0732">Signal</keyword>
<protein>
    <recommendedName>
        <fullName evidence="3">Glycosyl hydrolase-like 10 domain-containing protein</fullName>
    </recommendedName>
</protein>
<comment type="caution">
    <text evidence="4">The sequence shown here is derived from an EMBL/GenBank/DDBJ whole genome shotgun (WGS) entry which is preliminary data.</text>
</comment>
<dbReference type="Gene3D" id="3.20.20.80">
    <property type="entry name" value="Glycosidases"/>
    <property type="match status" value="2"/>
</dbReference>
<organism evidence="4 5">
    <name type="scientific">Mariniphaga sediminis</name>
    <dbReference type="NCBI Taxonomy" id="1628158"/>
    <lineage>
        <taxon>Bacteria</taxon>
        <taxon>Pseudomonadati</taxon>
        <taxon>Bacteroidota</taxon>
        <taxon>Bacteroidia</taxon>
        <taxon>Marinilabiliales</taxon>
        <taxon>Prolixibacteraceae</taxon>
        <taxon>Mariniphaga</taxon>
    </lineage>
</organism>
<reference evidence="4 5" key="1">
    <citation type="journal article" date="2015" name="Int. J. Syst. Evol. Microbiol.">
        <title>Mariniphaga sediminis sp. nov., isolated from coastal sediment.</title>
        <authorList>
            <person name="Wang F.Q."/>
            <person name="Shen Q.Y."/>
            <person name="Chen G.J."/>
            <person name="Du Z.J."/>
        </authorList>
    </citation>
    <scope>NUCLEOTIDE SEQUENCE [LARGE SCALE GENOMIC DNA]</scope>
    <source>
        <strain evidence="4 5">SY21</strain>
    </source>
</reference>
<gene>
    <name evidence="4" type="ORF">D1164_07665</name>
</gene>
<dbReference type="PANTHER" id="PTHR43405">
    <property type="entry name" value="GLYCOSYL HYDROLASE DIGH"/>
    <property type="match status" value="1"/>
</dbReference>
<keyword evidence="2" id="KW-1133">Transmembrane helix</keyword>
<evidence type="ECO:0000256" key="2">
    <source>
        <dbReference type="SAM" id="Phobius"/>
    </source>
</evidence>
<dbReference type="InterPro" id="IPR052177">
    <property type="entry name" value="Divisome_Glycosyl_Hydrolase"/>
</dbReference>
<dbReference type="InterPro" id="IPR017853">
    <property type="entry name" value="GH"/>
</dbReference>
<dbReference type="AlphaFoldDB" id="A0A399D483"/>
<dbReference type="SUPFAM" id="SSF52317">
    <property type="entry name" value="Class I glutamine amidotransferase-like"/>
    <property type="match status" value="1"/>
</dbReference>
<dbReference type="Proteomes" id="UP000266441">
    <property type="component" value="Unassembled WGS sequence"/>
</dbReference>
<proteinExistence type="predicted"/>
<keyword evidence="5" id="KW-1185">Reference proteome</keyword>